<proteinExistence type="predicted"/>
<sequence>MNKFYLVICLIFQVVIANGQPPSFKYHPSATFKIGRGFNLLNFSEPKRDFLESSVLDRQSRESSNISIRAITNESDLNEIQNFSSEVDASYLAFSASGALNLEKSYLYNKKQLAIAIIANASFGTEYLTKEVLTPEARSLTRNPKEFRNRFGDYYISGQKLGQTIIILCKISDVNEELKKNLTASLSGGISIGAFDASMSATFNEVMSQANRDRKLEYESYKLGSYNYEKDAEILNSLKGITDFNTTIASIQSILAAHLLKFNIDNASITEFFYSPFSNFGIPVVSPNSYMNVRFQKLKVITDFYRRVQTDIELINEIKLLPYYSEYKFIGDNDYLDSAKTNLERYLLKLTQAHQNCLDKLCDLNKSSCCTLPTDENRYDDFFNPTKKINEIEENLSIAFSKYSRGPYEGLTMVNPNIINAEAYFVKTSYKIPDTKTDVTDIEPNIFDISPASTKKIRFVLAFEMIYPVVNPPNWGEYVPLIQILTATHISQRATLVINRDGSKVGSSASYSGSFTAPINFDLPFNNDPIGAFDPNNQSAGLGISKRFYWASDWKNETEAAPVDNLIFQYTGLVNSIRNINLNSVKIKNYTFKVEVQ</sequence>
<organism evidence="1 2">
    <name type="scientific">Candidatus Pedobacter colombiensis</name>
    <dbReference type="NCBI Taxonomy" id="3121371"/>
    <lineage>
        <taxon>Bacteria</taxon>
        <taxon>Pseudomonadati</taxon>
        <taxon>Bacteroidota</taxon>
        <taxon>Sphingobacteriia</taxon>
        <taxon>Sphingobacteriales</taxon>
        <taxon>Sphingobacteriaceae</taxon>
        <taxon>Pedobacter</taxon>
    </lineage>
</organism>
<dbReference type="AlphaFoldDB" id="A0AAJ5W6E4"/>
<accession>A0AAJ5W6E4</accession>
<reference evidence="1" key="1">
    <citation type="submission" date="2023-03" db="EMBL/GenBank/DDBJ databases">
        <title>Andean soil-derived lignocellulolytic bacterial consortium as a source of novel taxa and putative plastic-active enzymes.</title>
        <authorList>
            <person name="Diaz-Garcia L."/>
            <person name="Chuvochina M."/>
            <person name="Feuerriegel G."/>
            <person name="Bunk B."/>
            <person name="Sproer C."/>
            <person name="Streit W.R."/>
            <person name="Rodriguez L.M."/>
            <person name="Overmann J."/>
            <person name="Jimenez D.J."/>
        </authorList>
    </citation>
    <scope>NUCLEOTIDE SEQUENCE</scope>
    <source>
        <strain evidence="1">MAG 3858</strain>
    </source>
</reference>
<protein>
    <recommendedName>
        <fullName evidence="3">MACPF domain-containing protein</fullName>
    </recommendedName>
</protein>
<evidence type="ECO:0000313" key="2">
    <source>
        <dbReference type="Proteomes" id="UP001214530"/>
    </source>
</evidence>
<dbReference type="EMBL" id="CP119313">
    <property type="protein sequence ID" value="WEK17834.1"/>
    <property type="molecule type" value="Genomic_DNA"/>
</dbReference>
<name>A0AAJ5W6E4_9SPHI</name>
<gene>
    <name evidence="1" type="ORF">P0Y49_13605</name>
</gene>
<evidence type="ECO:0000313" key="1">
    <source>
        <dbReference type="EMBL" id="WEK17834.1"/>
    </source>
</evidence>
<evidence type="ECO:0008006" key="3">
    <source>
        <dbReference type="Google" id="ProtNLM"/>
    </source>
</evidence>
<dbReference type="Proteomes" id="UP001214530">
    <property type="component" value="Chromosome"/>
</dbReference>